<evidence type="ECO:0000256" key="8">
    <source>
        <dbReference type="ARBA" id="ARBA00034808"/>
    </source>
</evidence>
<dbReference type="GO" id="GO:0005737">
    <property type="term" value="C:cytoplasm"/>
    <property type="evidence" value="ECO:0007669"/>
    <property type="project" value="TreeGrafter"/>
</dbReference>
<feature type="compositionally biased region" description="Basic and acidic residues" evidence="9">
    <location>
        <begin position="461"/>
        <end position="475"/>
    </location>
</feature>
<evidence type="ECO:0000313" key="13">
    <source>
        <dbReference type="Proteomes" id="UP000703269"/>
    </source>
</evidence>
<comment type="similarity">
    <text evidence="1">Belongs to the helicase family. RecQ subfamily.</text>
</comment>
<evidence type="ECO:0000256" key="2">
    <source>
        <dbReference type="ARBA" id="ARBA00022741"/>
    </source>
</evidence>
<evidence type="ECO:0000259" key="10">
    <source>
        <dbReference type="PROSITE" id="PS51192"/>
    </source>
</evidence>
<dbReference type="SUPFAM" id="SSF52540">
    <property type="entry name" value="P-loop containing nucleoside triphosphate hydrolases"/>
    <property type="match status" value="1"/>
</dbReference>
<feature type="domain" description="Helicase ATP-binding" evidence="10">
    <location>
        <begin position="32"/>
        <end position="215"/>
    </location>
</feature>
<protein>
    <recommendedName>
        <fullName evidence="8">DNA 3'-5' helicase</fullName>
        <ecNumber evidence="8">5.6.2.4</ecNumber>
    </recommendedName>
</protein>
<keyword evidence="4" id="KW-0238">DNA-binding</keyword>
<dbReference type="GO" id="GO:0005524">
    <property type="term" value="F:ATP binding"/>
    <property type="evidence" value="ECO:0007669"/>
    <property type="project" value="UniProtKB-KW"/>
</dbReference>
<dbReference type="InterPro" id="IPR014001">
    <property type="entry name" value="Helicase_ATP-bd"/>
</dbReference>
<dbReference type="PROSITE" id="PS51194">
    <property type="entry name" value="HELICASE_CTER"/>
    <property type="match status" value="1"/>
</dbReference>
<comment type="caution">
    <text evidence="12">The sequence shown here is derived from an EMBL/GenBank/DDBJ whole genome shotgun (WGS) entry which is preliminary data.</text>
</comment>
<accession>A0A9P3LMV6</accession>
<dbReference type="Gene3D" id="3.40.50.300">
    <property type="entry name" value="P-loop containing nucleotide triphosphate hydrolases"/>
    <property type="match status" value="2"/>
</dbReference>
<dbReference type="GO" id="GO:0005634">
    <property type="term" value="C:nucleus"/>
    <property type="evidence" value="ECO:0007669"/>
    <property type="project" value="TreeGrafter"/>
</dbReference>
<comment type="catalytic activity">
    <reaction evidence="7">
        <text>Couples ATP hydrolysis with the unwinding of duplex DNA by translocating in the 3'-5' direction.</text>
        <dbReference type="EC" id="5.6.2.4"/>
    </reaction>
</comment>
<evidence type="ECO:0000256" key="3">
    <source>
        <dbReference type="ARBA" id="ARBA00022840"/>
    </source>
</evidence>
<dbReference type="EC" id="5.6.2.4" evidence="8"/>
<gene>
    <name evidence="12" type="ORF">PsYK624_172060</name>
</gene>
<dbReference type="EMBL" id="BPQB01000235">
    <property type="protein sequence ID" value="GJF00902.1"/>
    <property type="molecule type" value="Genomic_DNA"/>
</dbReference>
<feature type="region of interest" description="Disordered" evidence="9">
    <location>
        <begin position="461"/>
        <end position="481"/>
    </location>
</feature>
<keyword evidence="3" id="KW-0067">ATP-binding</keyword>
<reference evidence="12 13" key="1">
    <citation type="submission" date="2021-08" db="EMBL/GenBank/DDBJ databases">
        <title>Draft Genome Sequence of Phanerochaete sordida strain YK-624.</title>
        <authorList>
            <person name="Mori T."/>
            <person name="Dohra H."/>
            <person name="Suzuki T."/>
            <person name="Kawagishi H."/>
            <person name="Hirai H."/>
        </authorList>
    </citation>
    <scope>NUCLEOTIDE SEQUENCE [LARGE SCALE GENOMIC DNA]</scope>
    <source>
        <strain evidence="12 13">YK-624</strain>
    </source>
</reference>
<sequence length="661" mass="73943">MTDNIITLDFLDKFLSKKFSVAKLRDFQLKHSYDICLGKDVFLVVAAGGGKTYVMASGPLVAQHLGQSAIGFIVAPTKILTEQHAKVLTSIGLRTLAINEDSLRLARDEGRDLWQELLSGDDVRLAVVTPWMMDAKRVDKLLKNQDVAELIRWMLLDEVHLFNESDKSVWREPYRALKELRARMPSSTAWGAFTGTASVSEAQTVASGLGFRPGYYVDARYSLDRPNLKYITRFMAHSVSGWEFWDLAWVIPFGLNTAGDIPTTLIFCDTIDRSYRIMTFLDRLIPETIPGRLEKIKLCNSLFPQSYRERFKNDMESGKLRVGVCTETCTYGVDIRNVRRVIVFGEVESYSRMKQELCRAGRDGQPAVAYAYAPLWVKDVPPEQIKGKKAKDEAARREKLPRVLRDFYNAGGPGATRARCPRCVDLEFNSESIVLPAEACCSHCHPSPELEADMNATTKHQEAFEADTSSKEPLPRSDGTYDPLESHHKASIIRMLSDWRHREWNKIRSGDDDNPPCVFFPTHILERLAQKVHVCTSFENFCQFLADWDYLGDHGKTLFAFVTKILKEFEAIIHARQWEKSEASPTAEEVAASAAQAPPDTHASGSSSTGPEPTPESTPSIVLKLPPVAKRAPSSPAAATSNSKRQRKANAKGKGKGNDHA</sequence>
<evidence type="ECO:0000256" key="7">
    <source>
        <dbReference type="ARBA" id="ARBA00034617"/>
    </source>
</evidence>
<dbReference type="GO" id="GO:0003677">
    <property type="term" value="F:DNA binding"/>
    <property type="evidence" value="ECO:0007669"/>
    <property type="project" value="UniProtKB-KW"/>
</dbReference>
<dbReference type="Pfam" id="PF00271">
    <property type="entry name" value="Helicase_C"/>
    <property type="match status" value="1"/>
</dbReference>
<dbReference type="PROSITE" id="PS51192">
    <property type="entry name" value="HELICASE_ATP_BIND_1"/>
    <property type="match status" value="1"/>
</dbReference>
<dbReference type="GO" id="GO:0016787">
    <property type="term" value="F:hydrolase activity"/>
    <property type="evidence" value="ECO:0007669"/>
    <property type="project" value="UniProtKB-KW"/>
</dbReference>
<dbReference type="GO" id="GO:0043138">
    <property type="term" value="F:3'-5' DNA helicase activity"/>
    <property type="evidence" value="ECO:0007669"/>
    <property type="project" value="UniProtKB-EC"/>
</dbReference>
<evidence type="ECO:0000313" key="12">
    <source>
        <dbReference type="EMBL" id="GJF00902.1"/>
    </source>
</evidence>
<keyword evidence="6" id="KW-0539">Nucleus</keyword>
<dbReference type="SMART" id="SM00487">
    <property type="entry name" value="DEXDc"/>
    <property type="match status" value="1"/>
</dbReference>
<dbReference type="Proteomes" id="UP000703269">
    <property type="component" value="Unassembled WGS sequence"/>
</dbReference>
<dbReference type="PANTHER" id="PTHR13710">
    <property type="entry name" value="DNA HELICASE RECQ FAMILY MEMBER"/>
    <property type="match status" value="1"/>
</dbReference>
<evidence type="ECO:0000259" key="11">
    <source>
        <dbReference type="PROSITE" id="PS51194"/>
    </source>
</evidence>
<dbReference type="InterPro" id="IPR027417">
    <property type="entry name" value="P-loop_NTPase"/>
</dbReference>
<proteinExistence type="inferred from homology"/>
<keyword evidence="5" id="KW-0413">Isomerase</keyword>
<evidence type="ECO:0000256" key="9">
    <source>
        <dbReference type="SAM" id="MobiDB-lite"/>
    </source>
</evidence>
<organism evidence="12 13">
    <name type="scientific">Phanerochaete sordida</name>
    <dbReference type="NCBI Taxonomy" id="48140"/>
    <lineage>
        <taxon>Eukaryota</taxon>
        <taxon>Fungi</taxon>
        <taxon>Dikarya</taxon>
        <taxon>Basidiomycota</taxon>
        <taxon>Agaricomycotina</taxon>
        <taxon>Agaricomycetes</taxon>
        <taxon>Polyporales</taxon>
        <taxon>Phanerochaetaceae</taxon>
        <taxon>Phanerochaete</taxon>
    </lineage>
</organism>
<dbReference type="GO" id="GO:0005694">
    <property type="term" value="C:chromosome"/>
    <property type="evidence" value="ECO:0007669"/>
    <property type="project" value="TreeGrafter"/>
</dbReference>
<keyword evidence="2" id="KW-0547">Nucleotide-binding</keyword>
<feature type="region of interest" description="Disordered" evidence="9">
    <location>
        <begin position="583"/>
        <end position="661"/>
    </location>
</feature>
<dbReference type="GO" id="GO:0000724">
    <property type="term" value="P:double-strand break repair via homologous recombination"/>
    <property type="evidence" value="ECO:0007669"/>
    <property type="project" value="TreeGrafter"/>
</dbReference>
<dbReference type="Pfam" id="PF00270">
    <property type="entry name" value="DEAD"/>
    <property type="match status" value="1"/>
</dbReference>
<dbReference type="InterPro" id="IPR001650">
    <property type="entry name" value="Helicase_C-like"/>
</dbReference>
<evidence type="ECO:0000256" key="1">
    <source>
        <dbReference type="ARBA" id="ARBA00005446"/>
    </source>
</evidence>
<feature type="domain" description="Helicase C-terminal" evidence="11">
    <location>
        <begin position="254"/>
        <end position="408"/>
    </location>
</feature>
<feature type="compositionally biased region" description="Low complexity" evidence="9">
    <location>
        <begin position="583"/>
        <end position="643"/>
    </location>
</feature>
<evidence type="ECO:0000256" key="6">
    <source>
        <dbReference type="ARBA" id="ARBA00023242"/>
    </source>
</evidence>
<keyword evidence="13" id="KW-1185">Reference proteome</keyword>
<dbReference type="OrthoDB" id="3260945at2759"/>
<name>A0A9P3LMV6_9APHY</name>
<evidence type="ECO:0000256" key="4">
    <source>
        <dbReference type="ARBA" id="ARBA00023125"/>
    </source>
</evidence>
<keyword evidence="12" id="KW-0378">Hydrolase</keyword>
<dbReference type="GO" id="GO:0009378">
    <property type="term" value="F:four-way junction helicase activity"/>
    <property type="evidence" value="ECO:0007669"/>
    <property type="project" value="TreeGrafter"/>
</dbReference>
<dbReference type="PANTHER" id="PTHR13710:SF153">
    <property type="entry name" value="RECQ-LIKE DNA HELICASE BLM"/>
    <property type="match status" value="1"/>
</dbReference>
<dbReference type="AlphaFoldDB" id="A0A9P3LMV6"/>
<evidence type="ECO:0000256" key="5">
    <source>
        <dbReference type="ARBA" id="ARBA00023235"/>
    </source>
</evidence>
<dbReference type="InterPro" id="IPR011545">
    <property type="entry name" value="DEAD/DEAH_box_helicase_dom"/>
</dbReference>
<feature type="compositionally biased region" description="Basic residues" evidence="9">
    <location>
        <begin position="644"/>
        <end position="655"/>
    </location>
</feature>